<keyword evidence="2" id="KW-1185">Reference proteome</keyword>
<evidence type="ECO:0000313" key="2">
    <source>
        <dbReference type="Proteomes" id="UP000789901"/>
    </source>
</evidence>
<dbReference type="EMBL" id="CAJVQB010132136">
    <property type="protein sequence ID" value="CAG8854009.1"/>
    <property type="molecule type" value="Genomic_DNA"/>
</dbReference>
<name>A0ABN7XJ56_GIGMA</name>
<feature type="non-terminal residue" evidence="1">
    <location>
        <position position="208"/>
    </location>
</feature>
<accession>A0ABN7XJ56</accession>
<reference evidence="1 2" key="1">
    <citation type="submission" date="2021-06" db="EMBL/GenBank/DDBJ databases">
        <authorList>
            <person name="Kallberg Y."/>
            <person name="Tangrot J."/>
            <person name="Rosling A."/>
        </authorList>
    </citation>
    <scope>NUCLEOTIDE SEQUENCE [LARGE SCALE GENOMIC DNA]</scope>
    <source>
        <strain evidence="1 2">120-4 pot B 10/14</strain>
    </source>
</reference>
<evidence type="ECO:0000313" key="1">
    <source>
        <dbReference type="EMBL" id="CAG8854009.1"/>
    </source>
</evidence>
<feature type="non-terminal residue" evidence="1">
    <location>
        <position position="1"/>
    </location>
</feature>
<protein>
    <submittedName>
        <fullName evidence="1">43678_t:CDS:1</fullName>
    </submittedName>
</protein>
<comment type="caution">
    <text evidence="1">The sequence shown here is derived from an EMBL/GenBank/DDBJ whole genome shotgun (WGS) entry which is preliminary data.</text>
</comment>
<gene>
    <name evidence="1" type="ORF">GMARGA_LOCUS42830</name>
</gene>
<proteinExistence type="predicted"/>
<dbReference type="Proteomes" id="UP000789901">
    <property type="component" value="Unassembled WGS sequence"/>
</dbReference>
<sequence length="208" mass="23650">LQASSVLHNQNIAYNTTYPSNESANRLQASSVLHNQNSYCSNQNPSNNSEHRPVMARNLVTSEEQQYSNLFQSTTMSIDDIPYSYSSTSYDVTGNQNYDKESHTSYSPANSHNTDTWESDNISRELTFSDEKSLVNWLCTRPDLIIQAQNSLTSSSYKAEISNQKLTDKEIITNLVMEQCKLLFLRTRNPTKKIRETLIKKVALSMDS</sequence>
<organism evidence="1 2">
    <name type="scientific">Gigaspora margarita</name>
    <dbReference type="NCBI Taxonomy" id="4874"/>
    <lineage>
        <taxon>Eukaryota</taxon>
        <taxon>Fungi</taxon>
        <taxon>Fungi incertae sedis</taxon>
        <taxon>Mucoromycota</taxon>
        <taxon>Glomeromycotina</taxon>
        <taxon>Glomeromycetes</taxon>
        <taxon>Diversisporales</taxon>
        <taxon>Gigasporaceae</taxon>
        <taxon>Gigaspora</taxon>
    </lineage>
</organism>